<evidence type="ECO:0000256" key="1">
    <source>
        <dbReference type="PROSITE-ProRule" id="PRU00339"/>
    </source>
</evidence>
<accession>A0A975ICG0</accession>
<dbReference type="RefSeq" id="WP_210116593.1">
    <property type="nucleotide sequence ID" value="NZ_CP054257.1"/>
</dbReference>
<protein>
    <submittedName>
        <fullName evidence="3">Tetratricopeptide repeat protein</fullName>
    </submittedName>
</protein>
<reference evidence="3" key="1">
    <citation type="submission" date="2020-05" db="EMBL/GenBank/DDBJ databases">
        <authorList>
            <person name="Zeng H."/>
            <person name="Chan Y.K."/>
            <person name="Watt R.M."/>
        </authorList>
    </citation>
    <scope>NUCLEOTIDE SEQUENCE</scope>
    <source>
        <strain evidence="3">ATCC 700773</strain>
    </source>
</reference>
<dbReference type="SUPFAM" id="SSF48452">
    <property type="entry name" value="TPR-like"/>
    <property type="match status" value="1"/>
</dbReference>
<dbReference type="InterPro" id="IPR019734">
    <property type="entry name" value="TPR_rpt"/>
</dbReference>
<dbReference type="PROSITE" id="PS50005">
    <property type="entry name" value="TPR"/>
    <property type="match status" value="1"/>
</dbReference>
<dbReference type="Gene3D" id="1.25.40.10">
    <property type="entry name" value="Tetratricopeptide repeat domain"/>
    <property type="match status" value="2"/>
</dbReference>
<feature type="repeat" description="TPR" evidence="1">
    <location>
        <begin position="275"/>
        <end position="308"/>
    </location>
</feature>
<evidence type="ECO:0000313" key="3">
    <source>
        <dbReference type="EMBL" id="QTQ11880.1"/>
    </source>
</evidence>
<evidence type="ECO:0000256" key="2">
    <source>
        <dbReference type="SAM" id="Phobius"/>
    </source>
</evidence>
<dbReference type="InterPro" id="IPR011990">
    <property type="entry name" value="TPR-like_helical_dom_sf"/>
</dbReference>
<name>A0A975ICG0_9SPIR</name>
<keyword evidence="2" id="KW-0472">Membrane</keyword>
<dbReference type="SMART" id="SM00028">
    <property type="entry name" value="TPR"/>
    <property type="match status" value="3"/>
</dbReference>
<dbReference type="AlphaFoldDB" id="A0A975ICG0"/>
<evidence type="ECO:0000313" key="4">
    <source>
        <dbReference type="Proteomes" id="UP000671995"/>
    </source>
</evidence>
<keyword evidence="2" id="KW-0812">Transmembrane</keyword>
<dbReference type="Proteomes" id="UP000671995">
    <property type="component" value="Chromosome"/>
</dbReference>
<keyword evidence="2" id="KW-1133">Transmembrane helix</keyword>
<dbReference type="EMBL" id="CP054257">
    <property type="protein sequence ID" value="QTQ11880.1"/>
    <property type="molecule type" value="Genomic_DNA"/>
</dbReference>
<feature type="transmembrane region" description="Helical" evidence="2">
    <location>
        <begin position="18"/>
        <end position="40"/>
    </location>
</feature>
<gene>
    <name evidence="3" type="ORF">HRI96_06500</name>
</gene>
<reference evidence="3" key="2">
    <citation type="journal article" date="2021" name="Microbiol. Resour. Announc.">
        <title>Complete Genome Sequences of Three Human Oral Treponema parvum Isolates.</title>
        <authorList>
            <person name="Zeng H."/>
            <person name="Watt R.M."/>
        </authorList>
    </citation>
    <scope>NUCLEOTIDE SEQUENCE</scope>
    <source>
        <strain evidence="3">ATCC 700773</strain>
    </source>
</reference>
<dbReference type="Pfam" id="PF13432">
    <property type="entry name" value="TPR_16"/>
    <property type="match status" value="1"/>
</dbReference>
<sequence>MFSNTNVKNGVIKRKSKFLLYFVILAVVLSLVFISVFALIRRFNSPEHNKFSVSYIYQKWSEHDYKTVYETCEQLLQKQPYNNAALTFKGYAGFYLAVSQTDSADARDYLDAAIFDMRTALQSAKKSLIPQLDYMLGKTYFYKNTLSSYYYYSDLVINYLSQAKELGYRADDIYEYLGLSYASLGMTSESISSFTEALLVRESGSLLLSIAEQYRKAGQNSAAKQYLYRVIKEEDDENLVVKGRILLGQILTEEGDLAAAQNEFQTILEKNINSADAYYGLGVIYEKQGDLIRARAEWRKALRAQINHPEALKKISDYK</sequence>
<organism evidence="3 4">
    <name type="scientific">Treponema parvum</name>
    <dbReference type="NCBI Taxonomy" id="138851"/>
    <lineage>
        <taxon>Bacteria</taxon>
        <taxon>Pseudomonadati</taxon>
        <taxon>Spirochaetota</taxon>
        <taxon>Spirochaetia</taxon>
        <taxon>Spirochaetales</taxon>
        <taxon>Treponemataceae</taxon>
        <taxon>Treponema</taxon>
    </lineage>
</organism>
<proteinExistence type="predicted"/>
<keyword evidence="1" id="KW-0802">TPR repeat</keyword>